<protein>
    <submittedName>
        <fullName evidence="1">Uncharacterized protein</fullName>
    </submittedName>
</protein>
<gene>
    <name evidence="1" type="ORF">KC01_LOCUS18403</name>
</gene>
<evidence type="ECO:0000313" key="2">
    <source>
        <dbReference type="Proteomes" id="UP001497482"/>
    </source>
</evidence>
<sequence length="94" mass="10678">MTVKEKLLQEQKTPGEVYQSTLIPVVTPVMEIYYGPADSPPPVRTSCPPQRESFHRSRPSCAHQPTSAWFLIINPFCRHQQHFLAQTANTSVRS</sequence>
<evidence type="ECO:0000313" key="1">
    <source>
        <dbReference type="EMBL" id="CAL1588640.1"/>
    </source>
</evidence>
<accession>A0AAV2KIC3</accession>
<reference evidence="1 2" key="1">
    <citation type="submission" date="2024-04" db="EMBL/GenBank/DDBJ databases">
        <authorList>
            <person name="Waldvogel A.-M."/>
            <person name="Schoenle A."/>
        </authorList>
    </citation>
    <scope>NUCLEOTIDE SEQUENCE [LARGE SCALE GENOMIC DNA]</scope>
</reference>
<keyword evidence="2" id="KW-1185">Reference proteome</keyword>
<proteinExistence type="predicted"/>
<dbReference type="EMBL" id="OZ035840">
    <property type="protein sequence ID" value="CAL1588640.1"/>
    <property type="molecule type" value="Genomic_DNA"/>
</dbReference>
<name>A0AAV2KIC3_KNICA</name>
<dbReference type="AlphaFoldDB" id="A0AAV2KIC3"/>
<organism evidence="1 2">
    <name type="scientific">Knipowitschia caucasica</name>
    <name type="common">Caucasian dwarf goby</name>
    <name type="synonym">Pomatoschistus caucasicus</name>
    <dbReference type="NCBI Taxonomy" id="637954"/>
    <lineage>
        <taxon>Eukaryota</taxon>
        <taxon>Metazoa</taxon>
        <taxon>Chordata</taxon>
        <taxon>Craniata</taxon>
        <taxon>Vertebrata</taxon>
        <taxon>Euteleostomi</taxon>
        <taxon>Actinopterygii</taxon>
        <taxon>Neopterygii</taxon>
        <taxon>Teleostei</taxon>
        <taxon>Neoteleostei</taxon>
        <taxon>Acanthomorphata</taxon>
        <taxon>Gobiaria</taxon>
        <taxon>Gobiiformes</taxon>
        <taxon>Gobioidei</taxon>
        <taxon>Gobiidae</taxon>
        <taxon>Gobiinae</taxon>
        <taxon>Knipowitschia</taxon>
    </lineage>
</organism>
<dbReference type="Proteomes" id="UP001497482">
    <property type="component" value="Chromosome 18"/>
</dbReference>